<feature type="signal peptide" evidence="5">
    <location>
        <begin position="1"/>
        <end position="22"/>
    </location>
</feature>
<dbReference type="InterPro" id="IPR031825">
    <property type="entry name" value="RXLR"/>
</dbReference>
<keyword evidence="7" id="KW-1185">Reference proteome</keyword>
<dbReference type="OrthoDB" id="126513at2759"/>
<sequence>MRLSQVLVVTAASFLFASDAIAVTMDSNQAKISTVAHGGPKQRLLRRYKEPVDEEPDDLNNLQDLEERGKTTMLKELASGWGKSYDDIINRAIRLTDDEQKAWIATINKAVAAKKKKQRDAHNAAWRAANGVGRRV</sequence>
<organism evidence="6 7">
    <name type="scientific">Phytophthora megakarya</name>
    <dbReference type="NCBI Taxonomy" id="4795"/>
    <lineage>
        <taxon>Eukaryota</taxon>
        <taxon>Sar</taxon>
        <taxon>Stramenopiles</taxon>
        <taxon>Oomycota</taxon>
        <taxon>Peronosporomycetes</taxon>
        <taxon>Peronosporales</taxon>
        <taxon>Peronosporaceae</taxon>
        <taxon>Phytophthora</taxon>
    </lineage>
</organism>
<proteinExistence type="inferred from homology"/>
<gene>
    <name evidence="6" type="ORF">PHMEG_00041175</name>
</gene>
<protein>
    <recommendedName>
        <fullName evidence="5">RxLR effector protein</fullName>
    </recommendedName>
</protein>
<comment type="similarity">
    <text evidence="2 5">Belongs to the RxLR effector family.</text>
</comment>
<evidence type="ECO:0000256" key="5">
    <source>
        <dbReference type="RuleBase" id="RU367124"/>
    </source>
</evidence>
<evidence type="ECO:0000313" key="6">
    <source>
        <dbReference type="EMBL" id="OWY90619.1"/>
    </source>
</evidence>
<evidence type="ECO:0000256" key="4">
    <source>
        <dbReference type="ARBA" id="ARBA00022729"/>
    </source>
</evidence>
<comment type="domain">
    <text evidence="5">The RxLR-dEER motif acts to carry the protein into the host cell cytoplasm through binding to cell surface phosphatidylinositol-3-phosphate.</text>
</comment>
<evidence type="ECO:0000313" key="7">
    <source>
        <dbReference type="Proteomes" id="UP000198211"/>
    </source>
</evidence>
<evidence type="ECO:0000256" key="1">
    <source>
        <dbReference type="ARBA" id="ARBA00004613"/>
    </source>
</evidence>
<dbReference type="AlphaFoldDB" id="A0A225UES4"/>
<feature type="chain" id="PRO_5044998697" description="RxLR effector protein" evidence="5">
    <location>
        <begin position="23"/>
        <end position="136"/>
    </location>
</feature>
<comment type="subcellular location">
    <subcellularLocation>
        <location evidence="1 5">Secreted</location>
    </subcellularLocation>
</comment>
<evidence type="ECO:0000256" key="2">
    <source>
        <dbReference type="ARBA" id="ARBA00010400"/>
    </source>
</evidence>
<reference evidence="7" key="1">
    <citation type="submission" date="2017-03" db="EMBL/GenBank/DDBJ databases">
        <title>Phytopthora megakarya and P. palmivora, two closely related causual agents of cacao black pod achieved similar genome size and gene model numbers by different mechanisms.</title>
        <authorList>
            <person name="Ali S."/>
            <person name="Shao J."/>
            <person name="Larry D.J."/>
            <person name="Kronmiller B."/>
            <person name="Shen D."/>
            <person name="Strem M.D."/>
            <person name="Melnick R.L."/>
            <person name="Guiltinan M.J."/>
            <person name="Tyler B.M."/>
            <person name="Meinhardt L.W."/>
            <person name="Bailey B.A."/>
        </authorList>
    </citation>
    <scope>NUCLEOTIDE SEQUENCE [LARGE SCALE GENOMIC DNA]</scope>
    <source>
        <strain evidence="7">zdho120</strain>
    </source>
</reference>
<keyword evidence="3 5" id="KW-0964">Secreted</keyword>
<dbReference type="Pfam" id="PF16810">
    <property type="entry name" value="RXLR"/>
    <property type="match status" value="1"/>
</dbReference>
<evidence type="ECO:0000256" key="3">
    <source>
        <dbReference type="ARBA" id="ARBA00022525"/>
    </source>
</evidence>
<keyword evidence="4 5" id="KW-0732">Signal</keyword>
<comment type="caution">
    <text evidence="6">The sequence shown here is derived from an EMBL/GenBank/DDBJ whole genome shotgun (WGS) entry which is preliminary data.</text>
</comment>
<dbReference type="Proteomes" id="UP000198211">
    <property type="component" value="Unassembled WGS sequence"/>
</dbReference>
<comment type="function">
    <text evidence="5">Effector that suppresses plant defense responses during pathogen infection.</text>
</comment>
<name>A0A225UES4_9STRA</name>
<accession>A0A225UES4</accession>
<dbReference type="EMBL" id="NBNE01022433">
    <property type="protein sequence ID" value="OWY90619.1"/>
    <property type="molecule type" value="Genomic_DNA"/>
</dbReference>